<dbReference type="GO" id="GO:0006457">
    <property type="term" value="P:protein folding"/>
    <property type="evidence" value="ECO:0007669"/>
    <property type="project" value="UniProtKB-UniRule"/>
</dbReference>
<evidence type="ECO:0000256" key="9">
    <source>
        <dbReference type="ARBA" id="ARBA00023306"/>
    </source>
</evidence>
<comment type="subcellular location">
    <subcellularLocation>
        <location evidence="11">Cytoplasm</location>
    </subcellularLocation>
    <text evidence="11">About half TF is bound to the ribosome near the polypeptide exit tunnel while the other half is free in the cytoplasm.</text>
</comment>
<comment type="catalytic activity">
    <reaction evidence="1 11 12">
        <text>[protein]-peptidylproline (omega=180) = [protein]-peptidylproline (omega=0)</text>
        <dbReference type="Rhea" id="RHEA:16237"/>
        <dbReference type="Rhea" id="RHEA-COMP:10747"/>
        <dbReference type="Rhea" id="RHEA-COMP:10748"/>
        <dbReference type="ChEBI" id="CHEBI:83833"/>
        <dbReference type="ChEBI" id="CHEBI:83834"/>
        <dbReference type="EC" id="5.2.1.8"/>
    </reaction>
</comment>
<dbReference type="InterPro" id="IPR046357">
    <property type="entry name" value="PPIase_dom_sf"/>
</dbReference>
<proteinExistence type="inferred from homology"/>
<keyword evidence="9 11" id="KW-0131">Cell cycle</keyword>
<evidence type="ECO:0000256" key="7">
    <source>
        <dbReference type="ARBA" id="ARBA00023186"/>
    </source>
</evidence>
<dbReference type="HAMAP" id="MF_00303">
    <property type="entry name" value="Trigger_factor_Tig"/>
    <property type="match status" value="1"/>
</dbReference>
<evidence type="ECO:0000256" key="12">
    <source>
        <dbReference type="PROSITE-ProRule" id="PRU00277"/>
    </source>
</evidence>
<keyword evidence="6 11" id="KW-0697">Rotamase</keyword>
<evidence type="ECO:0000256" key="2">
    <source>
        <dbReference type="ARBA" id="ARBA00005464"/>
    </source>
</evidence>
<dbReference type="PIRSF" id="PIRSF003095">
    <property type="entry name" value="Trigger_factor"/>
    <property type="match status" value="1"/>
</dbReference>
<dbReference type="InterPro" id="IPR008881">
    <property type="entry name" value="Trigger_fac_ribosome-bd_bac"/>
</dbReference>
<comment type="caution">
    <text evidence="15">The sequence shown here is derived from an EMBL/GenBank/DDBJ whole genome shotgun (WGS) entry which is preliminary data.</text>
</comment>
<dbReference type="Gene3D" id="1.10.3120.10">
    <property type="entry name" value="Trigger factor, C-terminal domain"/>
    <property type="match status" value="1"/>
</dbReference>
<evidence type="ECO:0000259" key="14">
    <source>
        <dbReference type="PROSITE" id="PS50059"/>
    </source>
</evidence>
<evidence type="ECO:0000256" key="1">
    <source>
        <dbReference type="ARBA" id="ARBA00000971"/>
    </source>
</evidence>
<evidence type="ECO:0000256" key="13">
    <source>
        <dbReference type="RuleBase" id="RU003914"/>
    </source>
</evidence>
<dbReference type="SUPFAM" id="SSF54534">
    <property type="entry name" value="FKBP-like"/>
    <property type="match status" value="1"/>
</dbReference>
<keyword evidence="8 11" id="KW-0413">Isomerase</keyword>
<evidence type="ECO:0000256" key="11">
    <source>
        <dbReference type="HAMAP-Rule" id="MF_00303"/>
    </source>
</evidence>
<evidence type="ECO:0000256" key="4">
    <source>
        <dbReference type="ARBA" id="ARBA00016902"/>
    </source>
</evidence>
<dbReference type="Pfam" id="PF00254">
    <property type="entry name" value="FKBP_C"/>
    <property type="match status" value="1"/>
</dbReference>
<sequence length="441" mass="49408">MNLNSMQVSRDRAQYTLIVVVSPEELVLYEDAAFAALRSELELPGFRKGHVPETVARSHLSPERIFAEAVERAVAERGSAACEDLHIEFVGAPRVEVLKAARGNPLEFRITVEALPEVPLADWRNLRVPLQPQEVGEQDVDLALDQLRRSRAKSRAVLREARLGDLVEVDFDTRLDGALLGEGSSQRHPLILGEGNFIPGFEDAIVGMNAGEEKVVHLSFPADWAKRELAGKEAEFRIKARSVQERIVPDLDEAFARSVGKFENLEDLRKGIREGLSEERRERERRRVRTEAVDRLGERIPEDAIPETLMAQERARMQEELRESIEAHGMAFADYLARIGKREEELAEGFREGAIRRVRAALVLRALAREEGITVSADEVDVRVEETLRQMRGGGEAGGRLDSDALRSYTENVLRNEKTLELIEQVVAPGVSGTFPRDESS</sequence>
<organism evidence="15 16">
    <name type="scientific">Terrybacteria sp. (strain RIFCSPHIGHO2_01_FULL_58_15)</name>
    <dbReference type="NCBI Taxonomy" id="1802363"/>
    <lineage>
        <taxon>Bacteria</taxon>
        <taxon>Candidatus Terryibacteriota</taxon>
    </lineage>
</organism>
<evidence type="ECO:0000256" key="8">
    <source>
        <dbReference type="ARBA" id="ARBA00023235"/>
    </source>
</evidence>
<dbReference type="AlphaFoldDB" id="A0A1G2PKN9"/>
<dbReference type="GO" id="GO:0003755">
    <property type="term" value="F:peptidyl-prolyl cis-trans isomerase activity"/>
    <property type="evidence" value="ECO:0007669"/>
    <property type="project" value="UniProtKB-UniRule"/>
</dbReference>
<keyword evidence="7 11" id="KW-0143">Chaperone</keyword>
<dbReference type="EC" id="5.2.1.8" evidence="3 11"/>
<dbReference type="SUPFAM" id="SSF109998">
    <property type="entry name" value="Triger factor/SurA peptide-binding domain-like"/>
    <property type="match status" value="1"/>
</dbReference>
<feature type="domain" description="PPIase FKBP-type" evidence="14">
    <location>
        <begin position="164"/>
        <end position="263"/>
    </location>
</feature>
<evidence type="ECO:0000313" key="15">
    <source>
        <dbReference type="EMBL" id="OHA48329.1"/>
    </source>
</evidence>
<dbReference type="EMBL" id="MHST01000021">
    <property type="protein sequence ID" value="OHA48329.1"/>
    <property type="molecule type" value="Genomic_DNA"/>
</dbReference>
<reference evidence="15 16" key="1">
    <citation type="journal article" date="2016" name="Nat. Commun.">
        <title>Thousands of microbial genomes shed light on interconnected biogeochemical processes in an aquifer system.</title>
        <authorList>
            <person name="Anantharaman K."/>
            <person name="Brown C.T."/>
            <person name="Hug L.A."/>
            <person name="Sharon I."/>
            <person name="Castelle C.J."/>
            <person name="Probst A.J."/>
            <person name="Thomas B.C."/>
            <person name="Singh A."/>
            <person name="Wilkins M.J."/>
            <person name="Karaoz U."/>
            <person name="Brodie E.L."/>
            <person name="Williams K.H."/>
            <person name="Hubbard S.S."/>
            <person name="Banfield J.F."/>
        </authorList>
    </citation>
    <scope>NUCLEOTIDE SEQUENCE [LARGE SCALE GENOMIC DNA]</scope>
    <source>
        <strain evidence="16">RIFCSPHIGHO2_01_FULL_58_15</strain>
    </source>
</reference>
<evidence type="ECO:0000256" key="3">
    <source>
        <dbReference type="ARBA" id="ARBA00013194"/>
    </source>
</evidence>
<dbReference type="InterPro" id="IPR036611">
    <property type="entry name" value="Trigger_fac_ribosome-bd_sf"/>
</dbReference>
<comment type="function">
    <text evidence="11">Involved in protein export. Acts as a chaperone by maintaining the newly synthesized protein in an open conformation. Functions as a peptidyl-prolyl cis-trans isomerase.</text>
</comment>
<dbReference type="Pfam" id="PF05698">
    <property type="entry name" value="Trigger_C"/>
    <property type="match status" value="1"/>
</dbReference>
<dbReference type="FunFam" id="3.10.50.40:FF:000001">
    <property type="entry name" value="Trigger factor"/>
    <property type="match status" value="1"/>
</dbReference>
<gene>
    <name evidence="11" type="primary">tig</name>
    <name evidence="15" type="ORF">A2682_02725</name>
</gene>
<dbReference type="GO" id="GO:0015031">
    <property type="term" value="P:protein transport"/>
    <property type="evidence" value="ECO:0007669"/>
    <property type="project" value="UniProtKB-UniRule"/>
</dbReference>
<accession>A0A1G2PKN9</accession>
<dbReference type="PROSITE" id="PS50059">
    <property type="entry name" value="FKBP_PPIASE"/>
    <property type="match status" value="1"/>
</dbReference>
<name>A0A1G2PKN9_TERXR</name>
<evidence type="ECO:0000313" key="16">
    <source>
        <dbReference type="Proteomes" id="UP000178690"/>
    </source>
</evidence>
<dbReference type="InterPro" id="IPR005215">
    <property type="entry name" value="Trig_fac"/>
</dbReference>
<dbReference type="Gene3D" id="3.30.70.1050">
    <property type="entry name" value="Trigger factor ribosome-binding domain"/>
    <property type="match status" value="1"/>
</dbReference>
<dbReference type="InterPro" id="IPR027304">
    <property type="entry name" value="Trigger_fact/SurA_dom_sf"/>
</dbReference>
<keyword evidence="11" id="KW-0963">Cytoplasm</keyword>
<dbReference type="SUPFAM" id="SSF102735">
    <property type="entry name" value="Trigger factor ribosome-binding domain"/>
    <property type="match status" value="1"/>
</dbReference>
<dbReference type="InterPro" id="IPR037041">
    <property type="entry name" value="Trigger_fac_C_sf"/>
</dbReference>
<keyword evidence="5 11" id="KW-0132">Cell division</keyword>
<dbReference type="NCBIfam" id="TIGR00115">
    <property type="entry name" value="tig"/>
    <property type="match status" value="1"/>
</dbReference>
<comment type="domain">
    <text evidence="11">Consists of 3 domains; the N-terminus binds the ribosome, the middle domain has PPIase activity, while the C-terminus has intrinsic chaperone activity on its own.</text>
</comment>
<evidence type="ECO:0000256" key="10">
    <source>
        <dbReference type="ARBA" id="ARBA00029986"/>
    </source>
</evidence>
<dbReference type="InterPro" id="IPR001179">
    <property type="entry name" value="PPIase_FKBP_dom"/>
</dbReference>
<dbReference type="Proteomes" id="UP000178690">
    <property type="component" value="Unassembled WGS sequence"/>
</dbReference>
<dbReference type="GO" id="GO:0051301">
    <property type="term" value="P:cell division"/>
    <property type="evidence" value="ECO:0007669"/>
    <property type="project" value="UniProtKB-KW"/>
</dbReference>
<comment type="similarity">
    <text evidence="2 11 13">Belongs to the FKBP-type PPIase family. Tig subfamily.</text>
</comment>
<protein>
    <recommendedName>
        <fullName evidence="4 11">Trigger factor</fullName>
        <shortName evidence="11">TF</shortName>
        <ecNumber evidence="3 11">5.2.1.8</ecNumber>
    </recommendedName>
    <alternativeName>
        <fullName evidence="10 11">PPIase</fullName>
    </alternativeName>
</protein>
<dbReference type="Pfam" id="PF05697">
    <property type="entry name" value="Trigger_N"/>
    <property type="match status" value="1"/>
</dbReference>
<evidence type="ECO:0000256" key="6">
    <source>
        <dbReference type="ARBA" id="ARBA00023110"/>
    </source>
</evidence>
<dbReference type="InterPro" id="IPR008880">
    <property type="entry name" value="Trigger_fac_C"/>
</dbReference>
<evidence type="ECO:0000256" key="5">
    <source>
        <dbReference type="ARBA" id="ARBA00022618"/>
    </source>
</evidence>
<dbReference type="Gene3D" id="3.10.50.40">
    <property type="match status" value="1"/>
</dbReference>
<dbReference type="STRING" id="1802363.A2682_02725"/>
<dbReference type="GO" id="GO:0005737">
    <property type="term" value="C:cytoplasm"/>
    <property type="evidence" value="ECO:0007669"/>
    <property type="project" value="UniProtKB-SubCell"/>
</dbReference>